<comment type="caution">
    <text evidence="2">The sequence shown here is derived from an EMBL/GenBank/DDBJ whole genome shotgun (WGS) entry which is preliminary data.</text>
</comment>
<keyword evidence="3" id="KW-1185">Reference proteome</keyword>
<dbReference type="Proteomes" id="UP000544134">
    <property type="component" value="Unassembled WGS sequence"/>
</dbReference>
<proteinExistence type="predicted"/>
<organism evidence="2 3">
    <name type="scientific">Paraburkholderia polaris</name>
    <dbReference type="NCBI Taxonomy" id="2728848"/>
    <lineage>
        <taxon>Bacteria</taxon>
        <taxon>Pseudomonadati</taxon>
        <taxon>Pseudomonadota</taxon>
        <taxon>Betaproteobacteria</taxon>
        <taxon>Burkholderiales</taxon>
        <taxon>Burkholderiaceae</taxon>
        <taxon>Paraburkholderia</taxon>
    </lineage>
</organism>
<evidence type="ECO:0000256" key="1">
    <source>
        <dbReference type="SAM" id="Phobius"/>
    </source>
</evidence>
<dbReference type="AlphaFoldDB" id="A0A848IQQ6"/>
<feature type="transmembrane region" description="Helical" evidence="1">
    <location>
        <begin position="36"/>
        <end position="54"/>
    </location>
</feature>
<dbReference type="EMBL" id="JABBGJ010000031">
    <property type="protein sequence ID" value="NMM01487.1"/>
    <property type="molecule type" value="Genomic_DNA"/>
</dbReference>
<accession>A0A848IQQ6</accession>
<protein>
    <submittedName>
        <fullName evidence="2">Uncharacterized protein</fullName>
    </submittedName>
</protein>
<keyword evidence="1" id="KW-1133">Transmembrane helix</keyword>
<keyword evidence="1" id="KW-0812">Transmembrane</keyword>
<evidence type="ECO:0000313" key="2">
    <source>
        <dbReference type="EMBL" id="NMM01487.1"/>
    </source>
</evidence>
<gene>
    <name evidence="2" type="ORF">HHL24_26560</name>
</gene>
<name>A0A848IQQ6_9BURK</name>
<reference evidence="2 3" key="1">
    <citation type="submission" date="2020-04" db="EMBL/GenBank/DDBJ databases">
        <title>Paraburkholderia sp. RP-4-7 isolated from soil.</title>
        <authorList>
            <person name="Dahal R.H."/>
        </authorList>
    </citation>
    <scope>NUCLEOTIDE SEQUENCE [LARGE SCALE GENOMIC DNA]</scope>
    <source>
        <strain evidence="2 3">RP-4-7</strain>
    </source>
</reference>
<evidence type="ECO:0000313" key="3">
    <source>
        <dbReference type="Proteomes" id="UP000544134"/>
    </source>
</evidence>
<keyword evidence="1" id="KW-0472">Membrane</keyword>
<dbReference type="RefSeq" id="WP_169488324.1">
    <property type="nucleotide sequence ID" value="NZ_JABBGJ010000031.1"/>
</dbReference>
<sequence>MLIHALTHSSIGDQVAGAVVRSATSHSVGALMRGHSVAGVILIAVVLIAGVWVIKRLF</sequence>